<organism evidence="1 2">
    <name type="scientific">Kitasatospora saccharophila</name>
    <dbReference type="NCBI Taxonomy" id="407973"/>
    <lineage>
        <taxon>Bacteria</taxon>
        <taxon>Bacillati</taxon>
        <taxon>Actinomycetota</taxon>
        <taxon>Actinomycetes</taxon>
        <taxon>Kitasatosporales</taxon>
        <taxon>Streptomycetaceae</taxon>
        <taxon>Kitasatospora</taxon>
    </lineage>
</organism>
<protein>
    <submittedName>
        <fullName evidence="1">Uncharacterized protein</fullName>
    </submittedName>
</protein>
<dbReference type="Proteomes" id="UP001500897">
    <property type="component" value="Unassembled WGS sequence"/>
</dbReference>
<evidence type="ECO:0000313" key="2">
    <source>
        <dbReference type="Proteomes" id="UP001500897"/>
    </source>
</evidence>
<evidence type="ECO:0000313" key="1">
    <source>
        <dbReference type="EMBL" id="GAA2103632.1"/>
    </source>
</evidence>
<sequence>MDLESNLRLADDVPAVEAFLASTAGRLHHREQDPDGLFWAEIQPSNSERAALVARIEWTVYPHRAPSLIFVESVGALTAGTPNALPGADGYRCGPNDVCKPFTAEGQQLHPEWGTGPHAWRSTGNPFLYVVENVQGDIDRVDGRRAG</sequence>
<dbReference type="EMBL" id="BAAANS010000025">
    <property type="protein sequence ID" value="GAA2103632.1"/>
    <property type="molecule type" value="Genomic_DNA"/>
</dbReference>
<keyword evidence="2" id="KW-1185">Reference proteome</keyword>
<gene>
    <name evidence="1" type="ORF">GCM10009759_39240</name>
</gene>
<proteinExistence type="predicted"/>
<accession>A0ABN2X236</accession>
<name>A0ABN2X236_9ACTN</name>
<dbReference type="RefSeq" id="WP_344553605.1">
    <property type="nucleotide sequence ID" value="NZ_BAAANS010000025.1"/>
</dbReference>
<comment type="caution">
    <text evidence="1">The sequence shown here is derived from an EMBL/GenBank/DDBJ whole genome shotgun (WGS) entry which is preliminary data.</text>
</comment>
<reference evidence="1 2" key="1">
    <citation type="journal article" date="2019" name="Int. J. Syst. Evol. Microbiol.">
        <title>The Global Catalogue of Microorganisms (GCM) 10K type strain sequencing project: providing services to taxonomists for standard genome sequencing and annotation.</title>
        <authorList>
            <consortium name="The Broad Institute Genomics Platform"/>
            <consortium name="The Broad Institute Genome Sequencing Center for Infectious Disease"/>
            <person name="Wu L."/>
            <person name="Ma J."/>
        </authorList>
    </citation>
    <scope>NUCLEOTIDE SEQUENCE [LARGE SCALE GENOMIC DNA]</scope>
    <source>
        <strain evidence="1 2">JCM 14559</strain>
    </source>
</reference>